<dbReference type="EMBL" id="LCQD01000001">
    <property type="protein sequence ID" value="KKW13411.1"/>
    <property type="molecule type" value="Genomic_DNA"/>
</dbReference>
<comment type="caution">
    <text evidence="1">The sequence shown here is derived from an EMBL/GenBank/DDBJ whole genome shotgun (WGS) entry which is preliminary data.</text>
</comment>
<dbReference type="InterPro" id="IPR029063">
    <property type="entry name" value="SAM-dependent_MTases_sf"/>
</dbReference>
<accession>A0A0G1W3R2</accession>
<evidence type="ECO:0000313" key="2">
    <source>
        <dbReference type="Proteomes" id="UP000034588"/>
    </source>
</evidence>
<dbReference type="Gene3D" id="3.40.50.150">
    <property type="entry name" value="Vaccinia Virus protein VP39"/>
    <property type="match status" value="1"/>
</dbReference>
<dbReference type="AlphaFoldDB" id="A0A0G1W3R2"/>
<name>A0A0G1W3R2_9BACT</name>
<evidence type="ECO:0008006" key="3">
    <source>
        <dbReference type="Google" id="ProtNLM"/>
    </source>
</evidence>
<dbReference type="SUPFAM" id="SSF53335">
    <property type="entry name" value="S-adenosyl-L-methionine-dependent methyltransferases"/>
    <property type="match status" value="1"/>
</dbReference>
<protein>
    <recommendedName>
        <fullName evidence="3">Class I SAM-dependent methyltransferase</fullName>
    </recommendedName>
</protein>
<reference evidence="1 2" key="1">
    <citation type="journal article" date="2015" name="Nature">
        <title>rRNA introns, odd ribosomes, and small enigmatic genomes across a large radiation of phyla.</title>
        <authorList>
            <person name="Brown C.T."/>
            <person name="Hug L.A."/>
            <person name="Thomas B.C."/>
            <person name="Sharon I."/>
            <person name="Castelle C.J."/>
            <person name="Singh A."/>
            <person name="Wilkins M.J."/>
            <person name="Williams K.H."/>
            <person name="Banfield J.F."/>
        </authorList>
    </citation>
    <scope>NUCLEOTIDE SEQUENCE [LARGE SCALE GENOMIC DNA]</scope>
</reference>
<organism evidence="1 2">
    <name type="scientific">Candidatus Gottesmanbacteria bacterium GW2011_GWB1_49_7</name>
    <dbReference type="NCBI Taxonomy" id="1618448"/>
    <lineage>
        <taxon>Bacteria</taxon>
        <taxon>Candidatus Gottesmaniibacteriota</taxon>
    </lineage>
</organism>
<dbReference type="Proteomes" id="UP000034588">
    <property type="component" value="Unassembled WGS sequence"/>
</dbReference>
<evidence type="ECO:0000313" key="1">
    <source>
        <dbReference type="EMBL" id="KKW13411.1"/>
    </source>
</evidence>
<proteinExistence type="predicted"/>
<gene>
    <name evidence="1" type="ORF">UY48_C0001G0032</name>
</gene>
<sequence>MQSYDRIVREITGRIAMTQPECEIIEEIAGQVSTWVEIGCLWGGSAILAAMANPDLRICTVDPFDKYYDDDLCVETVLENFVRFGVAHRISIVKAKSHPWPFPASVRFDAALIDGSHTVQDVKADWENVWASTDRFVLFHDYDDPPIQDFIETSVKLKPYRTSKRMVAFELRN</sequence>
<dbReference type="Pfam" id="PF13578">
    <property type="entry name" value="Methyltransf_24"/>
    <property type="match status" value="1"/>
</dbReference>